<protein>
    <submittedName>
        <fullName evidence="1">Uncharacterized protein</fullName>
    </submittedName>
</protein>
<sequence length="38" mass="4279">MVVPVSDGSRPEMVPIAMVLGYRFVAWRAEVSEGAERW</sequence>
<accession>A0ABD3CF71</accession>
<dbReference type="AlphaFoldDB" id="A0ABD3CF71"/>
<comment type="caution">
    <text evidence="1">The sequence shown here is derived from an EMBL/GenBank/DDBJ whole genome shotgun (WGS) entry which is preliminary data.</text>
</comment>
<gene>
    <name evidence="1" type="ORF">CASFOL_028695</name>
</gene>
<organism evidence="1 2">
    <name type="scientific">Castilleja foliolosa</name>
    <dbReference type="NCBI Taxonomy" id="1961234"/>
    <lineage>
        <taxon>Eukaryota</taxon>
        <taxon>Viridiplantae</taxon>
        <taxon>Streptophyta</taxon>
        <taxon>Embryophyta</taxon>
        <taxon>Tracheophyta</taxon>
        <taxon>Spermatophyta</taxon>
        <taxon>Magnoliopsida</taxon>
        <taxon>eudicotyledons</taxon>
        <taxon>Gunneridae</taxon>
        <taxon>Pentapetalae</taxon>
        <taxon>asterids</taxon>
        <taxon>lamiids</taxon>
        <taxon>Lamiales</taxon>
        <taxon>Orobanchaceae</taxon>
        <taxon>Pedicularideae</taxon>
        <taxon>Castillejinae</taxon>
        <taxon>Castilleja</taxon>
    </lineage>
</organism>
<name>A0ABD3CF71_9LAMI</name>
<proteinExistence type="predicted"/>
<evidence type="ECO:0000313" key="1">
    <source>
        <dbReference type="EMBL" id="KAL3627332.1"/>
    </source>
</evidence>
<reference evidence="2" key="1">
    <citation type="journal article" date="2024" name="IScience">
        <title>Strigolactones Initiate the Formation of Haustorium-like Structures in Castilleja.</title>
        <authorList>
            <person name="Buerger M."/>
            <person name="Peterson D."/>
            <person name="Chory J."/>
        </authorList>
    </citation>
    <scope>NUCLEOTIDE SEQUENCE [LARGE SCALE GENOMIC DNA]</scope>
</reference>
<evidence type="ECO:0000313" key="2">
    <source>
        <dbReference type="Proteomes" id="UP001632038"/>
    </source>
</evidence>
<dbReference type="Proteomes" id="UP001632038">
    <property type="component" value="Unassembled WGS sequence"/>
</dbReference>
<keyword evidence="2" id="KW-1185">Reference proteome</keyword>
<dbReference type="EMBL" id="JAVIJP010000039">
    <property type="protein sequence ID" value="KAL3627332.1"/>
    <property type="molecule type" value="Genomic_DNA"/>
</dbReference>